<dbReference type="RefSeq" id="WP_184281619.1">
    <property type="nucleotide sequence ID" value="NZ_BAAAPG010000001.1"/>
</dbReference>
<dbReference type="EMBL" id="JACHMU010000001">
    <property type="protein sequence ID" value="MBB5742256.1"/>
    <property type="molecule type" value="Genomic_DNA"/>
</dbReference>
<name>A0A7W9FAG8_9MICO</name>
<sequence length="230" mass="25492">MSAHTSPPARPFPAHGPKTCDASGMIEIHRMLLHAFTDALPLVESVAERDVRHARWVGVQLDLISGTLHAHHEGEDARLWTMLETRAPACALHVERMKQQHAEMVVHLRALDAAVPPWELTATRAAAVPVRKALAGIIAALAAHFPDEEDTIVPVVEHVVKRSEAAWFAKHGRAATPKGQTWNVIGAILVAQPDGGRAWKKKNLPWPARVAWRLKGERRYRQFRAAIEGR</sequence>
<dbReference type="Gene3D" id="1.20.120.520">
    <property type="entry name" value="nmb1532 protein domain like"/>
    <property type="match status" value="1"/>
</dbReference>
<organism evidence="2 3">
    <name type="scientific">Microbacterium ginsengiterrae</name>
    <dbReference type="NCBI Taxonomy" id="546115"/>
    <lineage>
        <taxon>Bacteria</taxon>
        <taxon>Bacillati</taxon>
        <taxon>Actinomycetota</taxon>
        <taxon>Actinomycetes</taxon>
        <taxon>Micrococcales</taxon>
        <taxon>Microbacteriaceae</taxon>
        <taxon>Microbacterium</taxon>
    </lineage>
</organism>
<accession>A0A7W9FAG8</accession>
<evidence type="ECO:0000259" key="1">
    <source>
        <dbReference type="Pfam" id="PF01814"/>
    </source>
</evidence>
<gene>
    <name evidence="2" type="ORF">HD600_000753</name>
</gene>
<protein>
    <recommendedName>
        <fullName evidence="1">Hemerythrin-like domain-containing protein</fullName>
    </recommendedName>
</protein>
<evidence type="ECO:0000313" key="3">
    <source>
        <dbReference type="Proteomes" id="UP000517712"/>
    </source>
</evidence>
<dbReference type="InterPro" id="IPR012312">
    <property type="entry name" value="Hemerythrin-like"/>
</dbReference>
<dbReference type="Proteomes" id="UP000517712">
    <property type="component" value="Unassembled WGS sequence"/>
</dbReference>
<dbReference type="AlphaFoldDB" id="A0A7W9FAG8"/>
<feature type="domain" description="Hemerythrin-like" evidence="1">
    <location>
        <begin position="27"/>
        <end position="155"/>
    </location>
</feature>
<keyword evidence="3" id="KW-1185">Reference proteome</keyword>
<evidence type="ECO:0000313" key="2">
    <source>
        <dbReference type="EMBL" id="MBB5742256.1"/>
    </source>
</evidence>
<dbReference type="Pfam" id="PF01814">
    <property type="entry name" value="Hemerythrin"/>
    <property type="match status" value="1"/>
</dbReference>
<proteinExistence type="predicted"/>
<comment type="caution">
    <text evidence="2">The sequence shown here is derived from an EMBL/GenBank/DDBJ whole genome shotgun (WGS) entry which is preliminary data.</text>
</comment>
<reference evidence="2 3" key="1">
    <citation type="submission" date="2020-08" db="EMBL/GenBank/DDBJ databases">
        <title>Sequencing the genomes of 1000 actinobacteria strains.</title>
        <authorList>
            <person name="Klenk H.-P."/>
        </authorList>
    </citation>
    <scope>NUCLEOTIDE SEQUENCE [LARGE SCALE GENOMIC DNA]</scope>
    <source>
        <strain evidence="2 3">DSM 24823</strain>
    </source>
</reference>